<evidence type="ECO:0000256" key="8">
    <source>
        <dbReference type="ARBA" id="ARBA00022833"/>
    </source>
</evidence>
<dbReference type="InterPro" id="IPR044066">
    <property type="entry name" value="TRIAD_supradom"/>
</dbReference>
<protein>
    <recommendedName>
        <fullName evidence="2">RBR-type E3 ubiquitin transferase</fullName>
        <ecNumber evidence="2">2.3.2.31</ecNumber>
    </recommendedName>
</protein>
<name>A0A5N5QNX5_9AGAM</name>
<feature type="compositionally biased region" description="Low complexity" evidence="9">
    <location>
        <begin position="280"/>
        <end position="293"/>
    </location>
</feature>
<keyword evidence="7" id="KW-0833">Ubl conjugation pathway</keyword>
<dbReference type="EMBL" id="SSOP01000042">
    <property type="protein sequence ID" value="KAB5593231.1"/>
    <property type="molecule type" value="Genomic_DNA"/>
</dbReference>
<evidence type="ECO:0000256" key="5">
    <source>
        <dbReference type="ARBA" id="ARBA00022737"/>
    </source>
</evidence>
<keyword evidence="3" id="KW-0808">Transferase</keyword>
<evidence type="ECO:0000256" key="2">
    <source>
        <dbReference type="ARBA" id="ARBA00012251"/>
    </source>
</evidence>
<dbReference type="GO" id="GO:0008270">
    <property type="term" value="F:zinc ion binding"/>
    <property type="evidence" value="ECO:0007669"/>
    <property type="project" value="UniProtKB-KW"/>
</dbReference>
<evidence type="ECO:0000256" key="4">
    <source>
        <dbReference type="ARBA" id="ARBA00022723"/>
    </source>
</evidence>
<feature type="region of interest" description="Disordered" evidence="9">
    <location>
        <begin position="239"/>
        <end position="305"/>
    </location>
</feature>
<evidence type="ECO:0000256" key="7">
    <source>
        <dbReference type="ARBA" id="ARBA00022786"/>
    </source>
</evidence>
<sequence>MGSSVKSKGFTRGNMQALIEMLNKVRVAPSPPSTARDPPDLPSFVAGSMLRRALGPGSTMQTATSAAQFNQFVPLPETLPALGFTRAGQGPRQQSVAGSYGTPNDAKNQVQELFHRTHAPQAAINQSSARLPPSTFVVPPRTLESRNHFNIASRATREEPAMQWTFDSSSPPQPATIFSVASAKGAKIERAKSTAHPETGPSTSTRATLPPPSARPSHALRNHHAHPAIPAAPQAMSPSLVATGEPVGTNMQPLGTLTSLSPQLPSLSDGRSASPQKLKSAAASSRAPIPRRSNSMSTASLESRQRSFTDSPIDFYSRLDSRIAALAPRLAATPGSPLVGITATPANLIQGQHQVRACAVCFDRDPDVRFAARCPTAQCDHEVTICTTCLERHILVATHKSRSVDVRCPHAGCGKMLEYQDIYSSVRDWGQLVYYEALLIRREMGNQEEFVWCKNPLCKAGQVHKAGKKQPIVVCDTCRQKSCYIHQRPWHDGMTCEEYDKKLRKYEEQNQATSKYLAEKTKACPKCKRKVNKRSIASNMLFGLTKEPHRLNGMAAAIIWCVDPQEAVDTNSAGSALLMVVSRINPDAHTLSPRRDAEEDEHII</sequence>
<evidence type="ECO:0000256" key="1">
    <source>
        <dbReference type="ARBA" id="ARBA00001798"/>
    </source>
</evidence>
<comment type="catalytic activity">
    <reaction evidence="1">
        <text>[E2 ubiquitin-conjugating enzyme]-S-ubiquitinyl-L-cysteine + [acceptor protein]-L-lysine = [E2 ubiquitin-conjugating enzyme]-L-cysteine + [acceptor protein]-N(6)-ubiquitinyl-L-lysine.</text>
        <dbReference type="EC" id="2.3.2.31"/>
    </reaction>
</comment>
<dbReference type="InterPro" id="IPR031127">
    <property type="entry name" value="E3_UB_ligase_RBR"/>
</dbReference>
<gene>
    <name evidence="11" type="ORF">CTheo_3313</name>
</gene>
<evidence type="ECO:0000256" key="3">
    <source>
        <dbReference type="ARBA" id="ARBA00022679"/>
    </source>
</evidence>
<keyword evidence="8" id="KW-0862">Zinc</keyword>
<accession>A0A5N5QNX5</accession>
<keyword evidence="6" id="KW-0863">Zinc-finger</keyword>
<dbReference type="SUPFAM" id="SSF57850">
    <property type="entry name" value="RING/U-box"/>
    <property type="match status" value="2"/>
</dbReference>
<reference evidence="11 12" key="1">
    <citation type="journal article" date="2019" name="Fungal Biol. Biotechnol.">
        <title>Draft genome sequence of fastidious pathogen Ceratobasidium theobromae, which causes vascular-streak dieback in Theobroma cacao.</title>
        <authorList>
            <person name="Ali S.S."/>
            <person name="Asman A."/>
            <person name="Shao J."/>
            <person name="Firmansyah A.P."/>
            <person name="Susilo A.W."/>
            <person name="Rosmana A."/>
            <person name="McMahon P."/>
            <person name="Junaid M."/>
            <person name="Guest D."/>
            <person name="Kheng T.Y."/>
            <person name="Meinhardt L.W."/>
            <person name="Bailey B.A."/>
        </authorList>
    </citation>
    <scope>NUCLEOTIDE SEQUENCE [LARGE SCALE GENOMIC DNA]</scope>
    <source>
        <strain evidence="11 12">CT2</strain>
    </source>
</reference>
<dbReference type="Proteomes" id="UP000383932">
    <property type="component" value="Unassembled WGS sequence"/>
</dbReference>
<dbReference type="CDD" id="cd20335">
    <property type="entry name" value="BRcat_RBR"/>
    <property type="match status" value="1"/>
</dbReference>
<dbReference type="GO" id="GO:0061630">
    <property type="term" value="F:ubiquitin protein ligase activity"/>
    <property type="evidence" value="ECO:0007669"/>
    <property type="project" value="UniProtKB-EC"/>
</dbReference>
<dbReference type="Pfam" id="PF01485">
    <property type="entry name" value="IBR"/>
    <property type="match status" value="1"/>
</dbReference>
<evidence type="ECO:0000313" key="12">
    <source>
        <dbReference type="Proteomes" id="UP000383932"/>
    </source>
</evidence>
<dbReference type="EC" id="2.3.2.31" evidence="2"/>
<keyword evidence="12" id="KW-1185">Reference proteome</keyword>
<feature type="domain" description="RING-type" evidence="10">
    <location>
        <begin position="354"/>
        <end position="581"/>
    </location>
</feature>
<dbReference type="InterPro" id="IPR002867">
    <property type="entry name" value="IBR_dom"/>
</dbReference>
<dbReference type="PANTHER" id="PTHR11685">
    <property type="entry name" value="RBR FAMILY RING FINGER AND IBR DOMAIN-CONTAINING"/>
    <property type="match status" value="1"/>
</dbReference>
<feature type="compositionally biased region" description="Polar residues" evidence="9">
    <location>
        <begin position="294"/>
        <end position="305"/>
    </location>
</feature>
<feature type="region of interest" description="Disordered" evidence="9">
    <location>
        <begin position="83"/>
        <end position="105"/>
    </location>
</feature>
<keyword evidence="4" id="KW-0479">Metal-binding</keyword>
<dbReference type="InterPro" id="IPR013083">
    <property type="entry name" value="Znf_RING/FYVE/PHD"/>
</dbReference>
<comment type="caution">
    <text evidence="11">The sequence shown here is derived from an EMBL/GenBank/DDBJ whole genome shotgun (WGS) entry which is preliminary data.</text>
</comment>
<evidence type="ECO:0000259" key="10">
    <source>
        <dbReference type="PROSITE" id="PS51873"/>
    </source>
</evidence>
<feature type="compositionally biased region" description="Polar residues" evidence="9">
    <location>
        <begin position="91"/>
        <end position="105"/>
    </location>
</feature>
<dbReference type="AlphaFoldDB" id="A0A5N5QNX5"/>
<evidence type="ECO:0000256" key="6">
    <source>
        <dbReference type="ARBA" id="ARBA00022771"/>
    </source>
</evidence>
<dbReference type="OrthoDB" id="1431934at2759"/>
<keyword evidence="5" id="KW-0677">Repeat</keyword>
<proteinExistence type="predicted"/>
<feature type="region of interest" description="Disordered" evidence="9">
    <location>
        <begin position="183"/>
        <end position="220"/>
    </location>
</feature>
<feature type="compositionally biased region" description="Low complexity" evidence="9">
    <location>
        <begin position="253"/>
        <end position="268"/>
    </location>
</feature>
<dbReference type="GO" id="GO:0016567">
    <property type="term" value="P:protein ubiquitination"/>
    <property type="evidence" value="ECO:0007669"/>
    <property type="project" value="InterPro"/>
</dbReference>
<evidence type="ECO:0000313" key="11">
    <source>
        <dbReference type="EMBL" id="KAB5593231.1"/>
    </source>
</evidence>
<dbReference type="SMART" id="SM00647">
    <property type="entry name" value="IBR"/>
    <property type="match status" value="1"/>
</dbReference>
<feature type="region of interest" description="Disordered" evidence="9">
    <location>
        <begin position="123"/>
        <end position="142"/>
    </location>
</feature>
<dbReference type="Gene3D" id="3.30.40.10">
    <property type="entry name" value="Zinc/RING finger domain, C3HC4 (zinc finger)"/>
    <property type="match status" value="1"/>
</dbReference>
<evidence type="ECO:0000256" key="9">
    <source>
        <dbReference type="SAM" id="MobiDB-lite"/>
    </source>
</evidence>
<organism evidence="11 12">
    <name type="scientific">Ceratobasidium theobromae</name>
    <dbReference type="NCBI Taxonomy" id="1582974"/>
    <lineage>
        <taxon>Eukaryota</taxon>
        <taxon>Fungi</taxon>
        <taxon>Dikarya</taxon>
        <taxon>Basidiomycota</taxon>
        <taxon>Agaricomycotina</taxon>
        <taxon>Agaricomycetes</taxon>
        <taxon>Cantharellales</taxon>
        <taxon>Ceratobasidiaceae</taxon>
        <taxon>Ceratobasidium</taxon>
    </lineage>
</organism>
<dbReference type="PROSITE" id="PS51873">
    <property type="entry name" value="TRIAD"/>
    <property type="match status" value="1"/>
</dbReference>